<dbReference type="AlphaFoldDB" id="C6XKF7"/>
<name>C6XKF7_HIRBI</name>
<dbReference type="EMBL" id="CP001678">
    <property type="protein sequence ID" value="ACT57755.1"/>
    <property type="molecule type" value="Genomic_DNA"/>
</dbReference>
<feature type="transmembrane region" description="Helical" evidence="1">
    <location>
        <begin position="72"/>
        <end position="89"/>
    </location>
</feature>
<dbReference type="InterPro" id="IPR018750">
    <property type="entry name" value="DUF2306_membrane"/>
</dbReference>
<dbReference type="Proteomes" id="UP000002745">
    <property type="component" value="Chromosome"/>
</dbReference>
<sequence>MLEQLAAASLPIKIHIAAILPSTFLGTYILISKKGTPVHKLLGRIWLCLMVIASVSSFFIHTIGGIGDFSPIHALSVWVLIAAYIAIWSARTKRFNTHRKYMAGTYLGSIVLTGFFTFSPERLMNKLILDGYSFSSTPNLKVLITGTVLVAMFVFAGLVGVKVYRGK</sequence>
<keyword evidence="3" id="KW-1185">Reference proteome</keyword>
<evidence type="ECO:0000256" key="1">
    <source>
        <dbReference type="SAM" id="Phobius"/>
    </source>
</evidence>
<keyword evidence="1" id="KW-0472">Membrane</keyword>
<evidence type="ECO:0000313" key="3">
    <source>
        <dbReference type="Proteomes" id="UP000002745"/>
    </source>
</evidence>
<feature type="transmembrane region" description="Helical" evidence="1">
    <location>
        <begin position="101"/>
        <end position="120"/>
    </location>
</feature>
<protein>
    <submittedName>
        <fullName evidence="2">Putative transmembrane protein</fullName>
    </submittedName>
</protein>
<dbReference type="OrthoDB" id="9815686at2"/>
<dbReference type="KEGG" id="hba:Hbal_0053"/>
<proteinExistence type="predicted"/>
<dbReference type="HOGENOM" id="CLU_124879_1_1_5"/>
<organism evidence="2 3">
    <name type="scientific">Hirschia baltica (strain ATCC 49814 / DSM 5838 / IFAM 1418)</name>
    <dbReference type="NCBI Taxonomy" id="582402"/>
    <lineage>
        <taxon>Bacteria</taxon>
        <taxon>Pseudomonadati</taxon>
        <taxon>Pseudomonadota</taxon>
        <taxon>Alphaproteobacteria</taxon>
        <taxon>Hyphomonadales</taxon>
        <taxon>Hyphomonadaceae</taxon>
        <taxon>Hirschia</taxon>
    </lineage>
</organism>
<feature type="transmembrane region" description="Helical" evidence="1">
    <location>
        <begin position="12"/>
        <end position="31"/>
    </location>
</feature>
<accession>C6XKF7</accession>
<keyword evidence="1" id="KW-1133">Transmembrane helix</keyword>
<gene>
    <name evidence="2" type="ordered locus">Hbal_0053</name>
</gene>
<feature type="transmembrane region" description="Helical" evidence="1">
    <location>
        <begin position="43"/>
        <end position="66"/>
    </location>
</feature>
<keyword evidence="1 2" id="KW-0812">Transmembrane</keyword>
<dbReference type="RefSeq" id="WP_012777913.1">
    <property type="nucleotide sequence ID" value="NC_012982.1"/>
</dbReference>
<feature type="transmembrane region" description="Helical" evidence="1">
    <location>
        <begin position="140"/>
        <end position="161"/>
    </location>
</feature>
<dbReference type="Pfam" id="PF10067">
    <property type="entry name" value="DUF2306"/>
    <property type="match status" value="1"/>
</dbReference>
<dbReference type="STRING" id="582402.Hbal_0053"/>
<reference evidence="3" key="1">
    <citation type="journal article" date="2011" name="J. Bacteriol.">
        <title>Genome sequences of eight morphologically diverse alphaproteobacteria.</title>
        <authorList>
            <consortium name="US DOE Joint Genome Institute"/>
            <person name="Brown P.J."/>
            <person name="Kysela D.T."/>
            <person name="Buechlein A."/>
            <person name="Hemmerich C."/>
            <person name="Brun Y.V."/>
        </authorList>
    </citation>
    <scope>NUCLEOTIDE SEQUENCE [LARGE SCALE GENOMIC DNA]</scope>
    <source>
        <strain evidence="3">ATCC 49814 / DSM 5838 / IFAM 1418</strain>
    </source>
</reference>
<evidence type="ECO:0000313" key="2">
    <source>
        <dbReference type="EMBL" id="ACT57755.1"/>
    </source>
</evidence>
<dbReference type="eggNOG" id="COG5395">
    <property type="taxonomic scope" value="Bacteria"/>
</dbReference>